<gene>
    <name evidence="2" type="ORF">EPL05_06040</name>
</gene>
<accession>A0A444MTJ9</accession>
<sequence>MQVEILTKEDLKQFKAELVQELKDAFSGNAKPQNKEWLKSNEVRKLLGISPGTLQNLRLNGTLTYSKIGGMMYYWIYR</sequence>
<proteinExistence type="predicted"/>
<dbReference type="PANTHER" id="PTHR34585">
    <property type="match status" value="1"/>
</dbReference>
<protein>
    <submittedName>
        <fullName evidence="2">DNA-binding protein</fullName>
    </submittedName>
</protein>
<evidence type="ECO:0000313" key="2">
    <source>
        <dbReference type="EMBL" id="RWY55931.1"/>
    </source>
</evidence>
<dbReference type="EMBL" id="SBIW01000002">
    <property type="protein sequence ID" value="RWY55931.1"/>
    <property type="molecule type" value="Genomic_DNA"/>
</dbReference>
<reference evidence="2 3" key="1">
    <citation type="submission" date="2019-01" db="EMBL/GenBank/DDBJ databases">
        <title>Mucilaginibacter antarcticum sp. nov., isolated from antarctic soil.</title>
        <authorList>
            <person name="Yan Y.-Q."/>
            <person name="Du Z.-J."/>
        </authorList>
    </citation>
    <scope>NUCLEOTIDE SEQUENCE [LARGE SCALE GENOMIC DNA]</scope>
    <source>
        <strain evidence="2 3">F01003</strain>
    </source>
</reference>
<organism evidence="2 3">
    <name type="scientific">Mucilaginibacter gilvus</name>
    <dbReference type="NCBI Taxonomy" id="2305909"/>
    <lineage>
        <taxon>Bacteria</taxon>
        <taxon>Pseudomonadati</taxon>
        <taxon>Bacteroidota</taxon>
        <taxon>Sphingobacteriia</taxon>
        <taxon>Sphingobacteriales</taxon>
        <taxon>Sphingobacteriaceae</taxon>
        <taxon>Mucilaginibacter</taxon>
    </lineage>
</organism>
<evidence type="ECO:0000313" key="3">
    <source>
        <dbReference type="Proteomes" id="UP000286701"/>
    </source>
</evidence>
<dbReference type="PANTHER" id="PTHR34585:SF22">
    <property type="entry name" value="HELIX-TURN-HELIX DOMAIN-CONTAINING PROTEIN"/>
    <property type="match status" value="1"/>
</dbReference>
<comment type="caution">
    <text evidence="2">The sequence shown here is derived from an EMBL/GenBank/DDBJ whole genome shotgun (WGS) entry which is preliminary data.</text>
</comment>
<keyword evidence="3" id="KW-1185">Reference proteome</keyword>
<keyword evidence="2" id="KW-0238">DNA-binding</keyword>
<dbReference type="InterPro" id="IPR041657">
    <property type="entry name" value="HTH_17"/>
</dbReference>
<evidence type="ECO:0000259" key="1">
    <source>
        <dbReference type="Pfam" id="PF12728"/>
    </source>
</evidence>
<dbReference type="RefSeq" id="WP_128533045.1">
    <property type="nucleotide sequence ID" value="NZ_SBIW01000002.1"/>
</dbReference>
<dbReference type="GO" id="GO:0003677">
    <property type="term" value="F:DNA binding"/>
    <property type="evidence" value="ECO:0007669"/>
    <property type="project" value="UniProtKB-KW"/>
</dbReference>
<dbReference type="Proteomes" id="UP000286701">
    <property type="component" value="Unassembled WGS sequence"/>
</dbReference>
<feature type="domain" description="Helix-turn-helix" evidence="1">
    <location>
        <begin position="37"/>
        <end position="74"/>
    </location>
</feature>
<dbReference type="AlphaFoldDB" id="A0A444MTJ9"/>
<name>A0A444MTJ9_9SPHI</name>
<dbReference type="Pfam" id="PF12728">
    <property type="entry name" value="HTH_17"/>
    <property type="match status" value="1"/>
</dbReference>
<dbReference type="OrthoDB" id="1524679at2"/>